<dbReference type="PROSITE" id="PS00211">
    <property type="entry name" value="ABC_TRANSPORTER_1"/>
    <property type="match status" value="1"/>
</dbReference>
<evidence type="ECO:0000256" key="4">
    <source>
        <dbReference type="ARBA" id="ARBA00022840"/>
    </source>
</evidence>
<evidence type="ECO:0000256" key="3">
    <source>
        <dbReference type="ARBA" id="ARBA00022741"/>
    </source>
</evidence>
<protein>
    <submittedName>
        <fullName evidence="6">ABC transporter ATP-binding protein</fullName>
    </submittedName>
</protein>
<keyword evidence="3" id="KW-0547">Nucleotide-binding</keyword>
<dbReference type="PROSITE" id="PS50893">
    <property type="entry name" value="ABC_TRANSPORTER_2"/>
    <property type="match status" value="1"/>
</dbReference>
<name>A0ABW7G1P9_9BURK</name>
<gene>
    <name evidence="6" type="ORF">ACG00X_02960</name>
</gene>
<dbReference type="Proteomes" id="UP001606305">
    <property type="component" value="Unassembled WGS sequence"/>
</dbReference>
<keyword evidence="7" id="KW-1185">Reference proteome</keyword>
<evidence type="ECO:0000259" key="5">
    <source>
        <dbReference type="PROSITE" id="PS50893"/>
    </source>
</evidence>
<evidence type="ECO:0000256" key="1">
    <source>
        <dbReference type="ARBA" id="ARBA00022448"/>
    </source>
</evidence>
<keyword evidence="2" id="KW-0472">Membrane</keyword>
<dbReference type="Gene3D" id="3.40.50.300">
    <property type="entry name" value="P-loop containing nucleotide triphosphate hydrolases"/>
    <property type="match status" value="1"/>
</dbReference>
<dbReference type="RefSeq" id="WP_394486445.1">
    <property type="nucleotide sequence ID" value="NZ_JBIGIA010000002.1"/>
</dbReference>
<keyword evidence="1" id="KW-0813">Transport</keyword>
<dbReference type="InterPro" id="IPR027417">
    <property type="entry name" value="P-loop_NTPase"/>
</dbReference>
<evidence type="ECO:0000313" key="7">
    <source>
        <dbReference type="Proteomes" id="UP001606305"/>
    </source>
</evidence>
<organism evidence="6 7">
    <name type="scientific">Pelomonas nitida</name>
    <dbReference type="NCBI Taxonomy" id="3299027"/>
    <lineage>
        <taxon>Bacteria</taxon>
        <taxon>Pseudomonadati</taxon>
        <taxon>Pseudomonadota</taxon>
        <taxon>Betaproteobacteria</taxon>
        <taxon>Burkholderiales</taxon>
        <taxon>Sphaerotilaceae</taxon>
        <taxon>Roseateles</taxon>
    </lineage>
</organism>
<evidence type="ECO:0000256" key="2">
    <source>
        <dbReference type="ARBA" id="ARBA00022475"/>
    </source>
</evidence>
<accession>A0ABW7G1P9</accession>
<keyword evidence="4 6" id="KW-0067">ATP-binding</keyword>
<dbReference type="PANTHER" id="PTHR42734">
    <property type="entry name" value="METAL TRANSPORT SYSTEM ATP-BINDING PROTEIN TM_0124-RELATED"/>
    <property type="match status" value="1"/>
</dbReference>
<dbReference type="InterPro" id="IPR003439">
    <property type="entry name" value="ABC_transporter-like_ATP-bd"/>
</dbReference>
<dbReference type="SUPFAM" id="SSF52540">
    <property type="entry name" value="P-loop containing nucleoside triphosphate hydrolases"/>
    <property type="match status" value="1"/>
</dbReference>
<keyword evidence="2" id="KW-1003">Cell membrane</keyword>
<dbReference type="GO" id="GO:0005524">
    <property type="term" value="F:ATP binding"/>
    <property type="evidence" value="ECO:0007669"/>
    <property type="project" value="UniProtKB-KW"/>
</dbReference>
<sequence>MVTLQLQDVGAGYGRTLTVAGITTPALTGGEVVAVIGPNAAGKSTLFKRMAGLLKGPGELMLEGLRQGAAGIVYMPQDTSASPVLTVYESVLLARKQHGGWAVLPEDLALIDDTLASLGIRDIAFRQLGELSGGQRQLASIAQALVRDPDVLLMDEPTSALDLHRQLQVLAFTRELARQRGLLVFIAIHDLNQALRFSDKTLVLANGRLCASGPSSTVISAGMLREIYQVNARVEPCSHGIPQVIVDGMAEQDDGLQLASQAPALRA</sequence>
<dbReference type="InterPro" id="IPR050153">
    <property type="entry name" value="Metal_Ion_Import_ABC"/>
</dbReference>
<dbReference type="InterPro" id="IPR017871">
    <property type="entry name" value="ABC_transporter-like_CS"/>
</dbReference>
<dbReference type="SMART" id="SM00382">
    <property type="entry name" value="AAA"/>
    <property type="match status" value="1"/>
</dbReference>
<comment type="caution">
    <text evidence="6">The sequence shown here is derived from an EMBL/GenBank/DDBJ whole genome shotgun (WGS) entry which is preliminary data.</text>
</comment>
<dbReference type="Pfam" id="PF00005">
    <property type="entry name" value="ABC_tran"/>
    <property type="match status" value="1"/>
</dbReference>
<feature type="domain" description="ABC transporter" evidence="5">
    <location>
        <begin position="4"/>
        <end position="231"/>
    </location>
</feature>
<dbReference type="CDD" id="cd03214">
    <property type="entry name" value="ABC_Iron-Siderophores_B12_Hemin"/>
    <property type="match status" value="1"/>
</dbReference>
<dbReference type="EMBL" id="JBIGIA010000002">
    <property type="protein sequence ID" value="MFG6455784.1"/>
    <property type="molecule type" value="Genomic_DNA"/>
</dbReference>
<proteinExistence type="predicted"/>
<dbReference type="InterPro" id="IPR003593">
    <property type="entry name" value="AAA+_ATPase"/>
</dbReference>
<reference evidence="6 7" key="1">
    <citation type="submission" date="2024-09" db="EMBL/GenBank/DDBJ databases">
        <title>Novel species of the genus Pelomonas and Roseateles isolated from streams.</title>
        <authorList>
            <person name="Lu H."/>
        </authorList>
    </citation>
    <scope>NUCLEOTIDE SEQUENCE [LARGE SCALE GENOMIC DNA]</scope>
    <source>
        <strain evidence="6 7">BYS96W</strain>
    </source>
</reference>
<dbReference type="PANTHER" id="PTHR42734:SF21">
    <property type="entry name" value="IRON ABC TRANSPORTER, ATP-BINDING PROTEIN"/>
    <property type="match status" value="1"/>
</dbReference>
<evidence type="ECO:0000313" key="6">
    <source>
        <dbReference type="EMBL" id="MFG6455784.1"/>
    </source>
</evidence>